<keyword evidence="3" id="KW-1185">Reference proteome</keyword>
<evidence type="ECO:0000256" key="1">
    <source>
        <dbReference type="SAM" id="SignalP"/>
    </source>
</evidence>
<dbReference type="Proteomes" id="UP000222788">
    <property type="component" value="Unassembled WGS sequence"/>
</dbReference>
<evidence type="ECO:0000313" key="3">
    <source>
        <dbReference type="Proteomes" id="UP000222788"/>
    </source>
</evidence>
<evidence type="ECO:0000313" key="2">
    <source>
        <dbReference type="EMBL" id="PHH52298.1"/>
    </source>
</evidence>
<organism evidence="2 3">
    <name type="scientific">Ceratocystis fimbriata CBS 114723</name>
    <dbReference type="NCBI Taxonomy" id="1035309"/>
    <lineage>
        <taxon>Eukaryota</taxon>
        <taxon>Fungi</taxon>
        <taxon>Dikarya</taxon>
        <taxon>Ascomycota</taxon>
        <taxon>Pezizomycotina</taxon>
        <taxon>Sordariomycetes</taxon>
        <taxon>Hypocreomycetidae</taxon>
        <taxon>Microascales</taxon>
        <taxon>Ceratocystidaceae</taxon>
        <taxon>Ceratocystis</taxon>
    </lineage>
</organism>
<name>A0A2C5WXL2_9PEZI</name>
<accession>A0A2C5WXL2</accession>
<keyword evidence="1" id="KW-0732">Signal</keyword>
<reference evidence="2 3" key="2">
    <citation type="journal article" date="2013" name="IMA Fungus">
        <title>IMA Genome-F 1: Ceratocystis fimbriata: Draft nuclear genome sequence for the plant pathogen, Ceratocystis fimbriata.</title>
        <authorList>
            <person name="Wilken P.M."/>
            <person name="Steenkamp E.T."/>
            <person name="Wingfield M.J."/>
            <person name="de Beer Z.W."/>
            <person name="Wingfield B.D."/>
        </authorList>
    </citation>
    <scope>NUCLEOTIDE SEQUENCE [LARGE SCALE GENOMIC DNA]</scope>
    <source>
        <strain evidence="2 3">CBS 114723</strain>
    </source>
</reference>
<feature type="chain" id="PRO_5012203143" evidence="1">
    <location>
        <begin position="26"/>
        <end position="65"/>
    </location>
</feature>
<protein>
    <submittedName>
        <fullName evidence="2">Uncharacterized protein</fullName>
    </submittedName>
</protein>
<dbReference type="EMBL" id="APWK03000072">
    <property type="protein sequence ID" value="PHH52298.1"/>
    <property type="molecule type" value="Genomic_DNA"/>
</dbReference>
<gene>
    <name evidence="2" type="ORF">CFIMG_008453RA00001</name>
</gene>
<sequence length="65" mass="6461">MSPRAGGGADLSVIRVFLNLRAAAAGSTGCTRADPGPDKTTGVVDTVNSAHGCGGQKGEEEAEDM</sequence>
<proteinExistence type="predicted"/>
<dbReference type="AlphaFoldDB" id="A0A2C5WXL2"/>
<feature type="signal peptide" evidence="1">
    <location>
        <begin position="1"/>
        <end position="25"/>
    </location>
</feature>
<reference evidence="2 3" key="1">
    <citation type="journal article" date="2013" name="Fungal Biol.">
        <title>Analysis of microsatellite markers in the genome of the plant pathogen Ceratocystis fimbriata.</title>
        <authorList>
            <person name="Simpson M.C."/>
            <person name="Wilken P.M."/>
            <person name="Coetzee M.P."/>
            <person name="Wingfield M.J."/>
            <person name="Wingfield B.D."/>
        </authorList>
    </citation>
    <scope>NUCLEOTIDE SEQUENCE [LARGE SCALE GENOMIC DNA]</scope>
    <source>
        <strain evidence="2 3">CBS 114723</strain>
    </source>
</reference>
<comment type="caution">
    <text evidence="2">The sequence shown here is derived from an EMBL/GenBank/DDBJ whole genome shotgun (WGS) entry which is preliminary data.</text>
</comment>